<evidence type="ECO:0008006" key="3">
    <source>
        <dbReference type="Google" id="ProtNLM"/>
    </source>
</evidence>
<organism evidence="1 2">
    <name type="scientific">Russula ochroleuca</name>
    <dbReference type="NCBI Taxonomy" id="152965"/>
    <lineage>
        <taxon>Eukaryota</taxon>
        <taxon>Fungi</taxon>
        <taxon>Dikarya</taxon>
        <taxon>Basidiomycota</taxon>
        <taxon>Agaricomycotina</taxon>
        <taxon>Agaricomycetes</taxon>
        <taxon>Russulales</taxon>
        <taxon>Russulaceae</taxon>
        <taxon>Russula</taxon>
    </lineage>
</organism>
<dbReference type="PANTHER" id="PTHR28139">
    <property type="entry name" value="UPF0768 PROTEIN YBL029C-A"/>
    <property type="match status" value="1"/>
</dbReference>
<sequence>DATGHVCPKCHNVSVVRATSRMWFSFFFLRVIPLKKNHIWICSTCNWHVPTQNGWEPALPTGDAGWGVYQPGYQHAYQSPHSTGYQPSYETPPHGY</sequence>
<accession>A0A9P5T7X1</accession>
<dbReference type="OrthoDB" id="5545479at2759"/>
<protein>
    <recommendedName>
        <fullName evidence="3">Zinc-ribbon 15 domain-containing protein</fullName>
    </recommendedName>
</protein>
<feature type="non-terminal residue" evidence="1">
    <location>
        <position position="96"/>
    </location>
</feature>
<dbReference type="EMBL" id="WHVB01000010">
    <property type="protein sequence ID" value="KAF8479179.1"/>
    <property type="molecule type" value="Genomic_DNA"/>
</dbReference>
<reference evidence="1" key="1">
    <citation type="submission" date="2019-10" db="EMBL/GenBank/DDBJ databases">
        <authorList>
            <consortium name="DOE Joint Genome Institute"/>
            <person name="Kuo A."/>
            <person name="Miyauchi S."/>
            <person name="Kiss E."/>
            <person name="Drula E."/>
            <person name="Kohler A."/>
            <person name="Sanchez-Garcia M."/>
            <person name="Andreopoulos B."/>
            <person name="Barry K.W."/>
            <person name="Bonito G."/>
            <person name="Buee M."/>
            <person name="Carver A."/>
            <person name="Chen C."/>
            <person name="Cichocki N."/>
            <person name="Clum A."/>
            <person name="Culley D."/>
            <person name="Crous P.W."/>
            <person name="Fauchery L."/>
            <person name="Girlanda M."/>
            <person name="Hayes R."/>
            <person name="Keri Z."/>
            <person name="LaButti K."/>
            <person name="Lipzen A."/>
            <person name="Lombard V."/>
            <person name="Magnuson J."/>
            <person name="Maillard F."/>
            <person name="Morin E."/>
            <person name="Murat C."/>
            <person name="Nolan M."/>
            <person name="Ohm R."/>
            <person name="Pangilinan J."/>
            <person name="Pereira M."/>
            <person name="Perotto S."/>
            <person name="Peter M."/>
            <person name="Riley R."/>
            <person name="Sitrit Y."/>
            <person name="Stielow B."/>
            <person name="Szollosi G."/>
            <person name="Zifcakova L."/>
            <person name="Stursova M."/>
            <person name="Spatafora J.W."/>
            <person name="Tedersoo L."/>
            <person name="Vaario L.-M."/>
            <person name="Yamada A."/>
            <person name="Yan M."/>
            <person name="Wang P."/>
            <person name="Xu J."/>
            <person name="Bruns T."/>
            <person name="Baldrian P."/>
            <person name="Vilgalys R."/>
            <person name="Henrissat B."/>
            <person name="Grigoriev I.V."/>
            <person name="Hibbett D."/>
            <person name="Nagy L.G."/>
            <person name="Martin F.M."/>
        </authorList>
    </citation>
    <scope>NUCLEOTIDE SEQUENCE</scope>
    <source>
        <strain evidence="1">Prilba</strain>
    </source>
</reference>
<dbReference type="Proteomes" id="UP000759537">
    <property type="component" value="Unassembled WGS sequence"/>
</dbReference>
<name>A0A9P5T7X1_9AGAM</name>
<gene>
    <name evidence="1" type="ORF">DFH94DRAFT_632546</name>
</gene>
<comment type="caution">
    <text evidence="1">The sequence shown here is derived from an EMBL/GenBank/DDBJ whole genome shotgun (WGS) entry which is preliminary data.</text>
</comment>
<dbReference type="PANTHER" id="PTHR28139:SF1">
    <property type="entry name" value="UPF0768 PROTEIN YBL029C-A"/>
    <property type="match status" value="1"/>
</dbReference>
<proteinExistence type="predicted"/>
<evidence type="ECO:0000313" key="1">
    <source>
        <dbReference type="EMBL" id="KAF8479179.1"/>
    </source>
</evidence>
<dbReference type="AlphaFoldDB" id="A0A9P5T7X1"/>
<evidence type="ECO:0000313" key="2">
    <source>
        <dbReference type="Proteomes" id="UP000759537"/>
    </source>
</evidence>
<reference evidence="1" key="2">
    <citation type="journal article" date="2020" name="Nat. Commun.">
        <title>Large-scale genome sequencing of mycorrhizal fungi provides insights into the early evolution of symbiotic traits.</title>
        <authorList>
            <person name="Miyauchi S."/>
            <person name="Kiss E."/>
            <person name="Kuo A."/>
            <person name="Drula E."/>
            <person name="Kohler A."/>
            <person name="Sanchez-Garcia M."/>
            <person name="Morin E."/>
            <person name="Andreopoulos B."/>
            <person name="Barry K.W."/>
            <person name="Bonito G."/>
            <person name="Buee M."/>
            <person name="Carver A."/>
            <person name="Chen C."/>
            <person name="Cichocki N."/>
            <person name="Clum A."/>
            <person name="Culley D."/>
            <person name="Crous P.W."/>
            <person name="Fauchery L."/>
            <person name="Girlanda M."/>
            <person name="Hayes R.D."/>
            <person name="Keri Z."/>
            <person name="LaButti K."/>
            <person name="Lipzen A."/>
            <person name="Lombard V."/>
            <person name="Magnuson J."/>
            <person name="Maillard F."/>
            <person name="Murat C."/>
            <person name="Nolan M."/>
            <person name="Ohm R.A."/>
            <person name="Pangilinan J."/>
            <person name="Pereira M.F."/>
            <person name="Perotto S."/>
            <person name="Peter M."/>
            <person name="Pfister S."/>
            <person name="Riley R."/>
            <person name="Sitrit Y."/>
            <person name="Stielow J.B."/>
            <person name="Szollosi G."/>
            <person name="Zifcakova L."/>
            <person name="Stursova M."/>
            <person name="Spatafora J.W."/>
            <person name="Tedersoo L."/>
            <person name="Vaario L.M."/>
            <person name="Yamada A."/>
            <person name="Yan M."/>
            <person name="Wang P."/>
            <person name="Xu J."/>
            <person name="Bruns T."/>
            <person name="Baldrian P."/>
            <person name="Vilgalys R."/>
            <person name="Dunand C."/>
            <person name="Henrissat B."/>
            <person name="Grigoriev I.V."/>
            <person name="Hibbett D."/>
            <person name="Nagy L.G."/>
            <person name="Martin F.M."/>
        </authorList>
    </citation>
    <scope>NUCLEOTIDE SEQUENCE</scope>
    <source>
        <strain evidence="1">Prilba</strain>
    </source>
</reference>
<keyword evidence="2" id="KW-1185">Reference proteome</keyword>